<gene>
    <name evidence="2" type="primary">LOC114242582</name>
</gene>
<evidence type="ECO:0000313" key="1">
    <source>
        <dbReference type="Proteomes" id="UP000504629"/>
    </source>
</evidence>
<name>A0A6J2JJ67_BOMMA</name>
<sequence>MPFVKNTNYRVMHFEDVSSTDFYTYYNLDNLRKVCELNAGQITKCRTIGILQSLNGRYYLTELDKPNLIPEFRIQVSMVYLKEPVHSTLIPYPVQVFGTLQWKNRPVIFAKILQMLTIPMALKARDTLNSVTTIHLAKRRKHSDCEDFT</sequence>
<reference evidence="2" key="1">
    <citation type="submission" date="2025-08" db="UniProtKB">
        <authorList>
            <consortium name="RefSeq"/>
        </authorList>
    </citation>
    <scope>IDENTIFICATION</scope>
    <source>
        <tissue evidence="2">Silk gland</tissue>
    </source>
</reference>
<evidence type="ECO:0000313" key="2">
    <source>
        <dbReference type="RefSeq" id="XP_028029595.1"/>
    </source>
</evidence>
<dbReference type="OrthoDB" id="7433834at2759"/>
<keyword evidence="1" id="KW-1185">Reference proteome</keyword>
<dbReference type="GeneID" id="114242582"/>
<proteinExistence type="predicted"/>
<organism evidence="1 2">
    <name type="scientific">Bombyx mandarina</name>
    <name type="common">Wild silk moth</name>
    <name type="synonym">Wild silkworm</name>
    <dbReference type="NCBI Taxonomy" id="7092"/>
    <lineage>
        <taxon>Eukaryota</taxon>
        <taxon>Metazoa</taxon>
        <taxon>Ecdysozoa</taxon>
        <taxon>Arthropoda</taxon>
        <taxon>Hexapoda</taxon>
        <taxon>Insecta</taxon>
        <taxon>Pterygota</taxon>
        <taxon>Neoptera</taxon>
        <taxon>Endopterygota</taxon>
        <taxon>Lepidoptera</taxon>
        <taxon>Glossata</taxon>
        <taxon>Ditrysia</taxon>
        <taxon>Bombycoidea</taxon>
        <taxon>Bombycidae</taxon>
        <taxon>Bombycinae</taxon>
        <taxon>Bombyx</taxon>
    </lineage>
</organism>
<dbReference type="AlphaFoldDB" id="A0A6J2JJ67"/>
<protein>
    <submittedName>
        <fullName evidence="2">Uncharacterized protein LOC114242582</fullName>
    </submittedName>
</protein>
<dbReference type="Proteomes" id="UP000504629">
    <property type="component" value="Unplaced"/>
</dbReference>
<accession>A0A6J2JJ67</accession>
<dbReference type="RefSeq" id="XP_028029595.1">
    <property type="nucleotide sequence ID" value="XM_028173794.1"/>
</dbReference>
<dbReference type="KEGG" id="bman:114242582"/>